<evidence type="ECO:0000313" key="2">
    <source>
        <dbReference type="Proteomes" id="UP000003344"/>
    </source>
</evidence>
<organism evidence="1 2">
    <name type="scientific">Neisseria mucosa (strain ATCC 25996 / DSM 4631 / NCTC 10774 / M26)</name>
    <dbReference type="NCBI Taxonomy" id="546266"/>
    <lineage>
        <taxon>Bacteria</taxon>
        <taxon>Pseudomonadati</taxon>
        <taxon>Pseudomonadota</taxon>
        <taxon>Betaproteobacteria</taxon>
        <taxon>Neisseriales</taxon>
        <taxon>Neisseriaceae</taxon>
        <taxon>Neisseria</taxon>
    </lineage>
</organism>
<name>D2ZYT7_NEIM2</name>
<evidence type="ECO:0000313" key="1">
    <source>
        <dbReference type="EMBL" id="EFC87729.1"/>
    </source>
</evidence>
<proteinExistence type="predicted"/>
<protein>
    <submittedName>
        <fullName evidence="1">Uncharacterized protein</fullName>
    </submittedName>
</protein>
<dbReference type="AlphaFoldDB" id="D2ZYT7"/>
<dbReference type="STRING" id="546266.NEIMUCOT_05802"/>
<dbReference type="Proteomes" id="UP000003344">
    <property type="component" value="Unassembled WGS sequence"/>
</dbReference>
<dbReference type="EMBL" id="ACDX02000015">
    <property type="protein sequence ID" value="EFC87729.1"/>
    <property type="molecule type" value="Genomic_DNA"/>
</dbReference>
<comment type="caution">
    <text evidence="1">The sequence shown here is derived from an EMBL/GenBank/DDBJ whole genome shotgun (WGS) entry which is preliminary data.</text>
</comment>
<reference evidence="1 2" key="1">
    <citation type="submission" date="2009-10" db="EMBL/GenBank/DDBJ databases">
        <authorList>
            <person name="Weinstock G."/>
            <person name="Sodergren E."/>
            <person name="Clifton S."/>
            <person name="Fulton L."/>
            <person name="Fulton B."/>
            <person name="Courtney L."/>
            <person name="Fronick C."/>
            <person name="Harrison M."/>
            <person name="Strong C."/>
            <person name="Farmer C."/>
            <person name="Delahaunty K."/>
            <person name="Markovic C."/>
            <person name="Hall O."/>
            <person name="Minx P."/>
            <person name="Tomlinson C."/>
            <person name="Mitreva M."/>
            <person name="Nelson J."/>
            <person name="Hou S."/>
            <person name="Wollam A."/>
            <person name="Pepin K.H."/>
            <person name="Johnson M."/>
            <person name="Bhonagiri V."/>
            <person name="Nash W.E."/>
            <person name="Warren W."/>
            <person name="Chinwalla A."/>
            <person name="Mardis E.R."/>
            <person name="Wilson R.K."/>
        </authorList>
    </citation>
    <scope>NUCLEOTIDE SEQUENCE [LARGE SCALE GENOMIC DNA]</scope>
    <source>
        <strain evidence="2">ATCC 25996 / DSM 4631 / NCTC 10774 / M26</strain>
    </source>
</reference>
<sequence>MRAKPTPYRSTSIAVCYAPSDQNFEKSLHLRKKLFSYSEFMSD</sequence>
<accession>D2ZYT7</accession>
<gene>
    <name evidence="1" type="ORF">NEIMUCOT_05802</name>
</gene>